<reference evidence="2" key="1">
    <citation type="submission" date="2017-07" db="EMBL/GenBank/DDBJ databases">
        <title>Taro Niue Genome Assembly and Annotation.</title>
        <authorList>
            <person name="Atibalentja N."/>
            <person name="Keating K."/>
            <person name="Fields C.J."/>
        </authorList>
    </citation>
    <scope>NUCLEOTIDE SEQUENCE</scope>
    <source>
        <strain evidence="2">Niue_2</strain>
        <tissue evidence="2">Leaf</tissue>
    </source>
</reference>
<sequence>ASAEQSSVNNNIGSNASGTSSQEMRLRSDLWHDVIHSTGQIFVSVEHLQNDLTNESETLFYSTSTNEMY</sequence>
<feature type="non-terminal residue" evidence="2">
    <location>
        <position position="1"/>
    </location>
</feature>
<comment type="caution">
    <text evidence="2">The sequence shown here is derived from an EMBL/GenBank/DDBJ whole genome shotgun (WGS) entry which is preliminary data.</text>
</comment>
<protein>
    <submittedName>
        <fullName evidence="2">Uncharacterized protein</fullName>
    </submittedName>
</protein>
<dbReference type="EMBL" id="NMUH01004621">
    <property type="protein sequence ID" value="MQM10248.1"/>
    <property type="molecule type" value="Genomic_DNA"/>
</dbReference>
<evidence type="ECO:0000313" key="3">
    <source>
        <dbReference type="Proteomes" id="UP000652761"/>
    </source>
</evidence>
<evidence type="ECO:0000256" key="1">
    <source>
        <dbReference type="SAM" id="MobiDB-lite"/>
    </source>
</evidence>
<organism evidence="2 3">
    <name type="scientific">Colocasia esculenta</name>
    <name type="common">Wild taro</name>
    <name type="synonym">Arum esculentum</name>
    <dbReference type="NCBI Taxonomy" id="4460"/>
    <lineage>
        <taxon>Eukaryota</taxon>
        <taxon>Viridiplantae</taxon>
        <taxon>Streptophyta</taxon>
        <taxon>Embryophyta</taxon>
        <taxon>Tracheophyta</taxon>
        <taxon>Spermatophyta</taxon>
        <taxon>Magnoliopsida</taxon>
        <taxon>Liliopsida</taxon>
        <taxon>Araceae</taxon>
        <taxon>Aroideae</taxon>
        <taxon>Colocasieae</taxon>
        <taxon>Colocasia</taxon>
    </lineage>
</organism>
<keyword evidence="3" id="KW-1185">Reference proteome</keyword>
<dbReference type="AlphaFoldDB" id="A0A843WUV4"/>
<dbReference type="Proteomes" id="UP000652761">
    <property type="component" value="Unassembled WGS sequence"/>
</dbReference>
<name>A0A843WUV4_COLES</name>
<proteinExistence type="predicted"/>
<accession>A0A843WUV4</accession>
<gene>
    <name evidence="2" type="ORF">Taro_043137</name>
</gene>
<feature type="region of interest" description="Disordered" evidence="1">
    <location>
        <begin position="1"/>
        <end position="23"/>
    </location>
</feature>
<evidence type="ECO:0000313" key="2">
    <source>
        <dbReference type="EMBL" id="MQM10248.1"/>
    </source>
</evidence>